<dbReference type="EMBL" id="CASHTH010002970">
    <property type="protein sequence ID" value="CAI8037975.1"/>
    <property type="molecule type" value="Genomic_DNA"/>
</dbReference>
<sequence>MQLYIEHSSKTTISFSHTDHFLNPYILQVLRGTSLPAGWWPPGRRGRR</sequence>
<gene>
    <name evidence="1" type="ORF">GBAR_LOCUS21193</name>
</gene>
<organism evidence="1 2">
    <name type="scientific">Geodia barretti</name>
    <name type="common">Barrett's horny sponge</name>
    <dbReference type="NCBI Taxonomy" id="519541"/>
    <lineage>
        <taxon>Eukaryota</taxon>
        <taxon>Metazoa</taxon>
        <taxon>Porifera</taxon>
        <taxon>Demospongiae</taxon>
        <taxon>Heteroscleromorpha</taxon>
        <taxon>Tetractinellida</taxon>
        <taxon>Astrophorina</taxon>
        <taxon>Geodiidae</taxon>
        <taxon>Geodia</taxon>
    </lineage>
</organism>
<name>A0AA35X4P5_GEOBA</name>
<accession>A0AA35X4P5</accession>
<reference evidence="1" key="1">
    <citation type="submission" date="2023-03" db="EMBL/GenBank/DDBJ databases">
        <authorList>
            <person name="Steffen K."/>
            <person name="Cardenas P."/>
        </authorList>
    </citation>
    <scope>NUCLEOTIDE SEQUENCE</scope>
</reference>
<comment type="caution">
    <text evidence="1">The sequence shown here is derived from an EMBL/GenBank/DDBJ whole genome shotgun (WGS) entry which is preliminary data.</text>
</comment>
<evidence type="ECO:0000313" key="2">
    <source>
        <dbReference type="Proteomes" id="UP001174909"/>
    </source>
</evidence>
<protein>
    <submittedName>
        <fullName evidence="1">Uncharacterized protein</fullName>
    </submittedName>
</protein>
<evidence type="ECO:0000313" key="1">
    <source>
        <dbReference type="EMBL" id="CAI8037975.1"/>
    </source>
</evidence>
<dbReference type="AlphaFoldDB" id="A0AA35X4P5"/>
<proteinExistence type="predicted"/>
<keyword evidence="2" id="KW-1185">Reference proteome</keyword>
<dbReference type="Proteomes" id="UP001174909">
    <property type="component" value="Unassembled WGS sequence"/>
</dbReference>